<reference evidence="8 9" key="1">
    <citation type="submission" date="2017-01" db="EMBL/GenBank/DDBJ databases">
        <authorList>
            <person name="Varghese N."/>
            <person name="Submissions S."/>
        </authorList>
    </citation>
    <scope>NUCLEOTIDE SEQUENCE [LARGE SCALE GENOMIC DNA]</scope>
    <source>
        <strain evidence="8 9">ATCC 35905</strain>
    </source>
</reference>
<dbReference type="InterPro" id="IPR050833">
    <property type="entry name" value="Poly_Biosynth_Transport"/>
</dbReference>
<feature type="transmembrane region" description="Helical" evidence="7">
    <location>
        <begin position="80"/>
        <end position="104"/>
    </location>
</feature>
<feature type="transmembrane region" description="Helical" evidence="7">
    <location>
        <begin position="412"/>
        <end position="434"/>
    </location>
</feature>
<keyword evidence="4 7" id="KW-0812">Transmembrane</keyword>
<feature type="transmembrane region" description="Helical" evidence="7">
    <location>
        <begin position="378"/>
        <end position="400"/>
    </location>
</feature>
<feature type="transmembrane region" description="Helical" evidence="7">
    <location>
        <begin position="285"/>
        <end position="305"/>
    </location>
</feature>
<organism evidence="8 9">
    <name type="scientific">Acidiphilium rubrum</name>
    <dbReference type="NCBI Taxonomy" id="526"/>
    <lineage>
        <taxon>Bacteria</taxon>
        <taxon>Pseudomonadati</taxon>
        <taxon>Pseudomonadota</taxon>
        <taxon>Alphaproteobacteria</taxon>
        <taxon>Acetobacterales</taxon>
        <taxon>Acidocellaceae</taxon>
        <taxon>Acidiphilium</taxon>
    </lineage>
</organism>
<keyword evidence="5 7" id="KW-1133">Transmembrane helix</keyword>
<evidence type="ECO:0000256" key="6">
    <source>
        <dbReference type="ARBA" id="ARBA00023136"/>
    </source>
</evidence>
<dbReference type="Proteomes" id="UP000186308">
    <property type="component" value="Unassembled WGS sequence"/>
</dbReference>
<dbReference type="PANTHER" id="PTHR30250">
    <property type="entry name" value="PST FAMILY PREDICTED COLANIC ACID TRANSPORTER"/>
    <property type="match status" value="1"/>
</dbReference>
<dbReference type="AlphaFoldDB" id="A0A8G2FDG8"/>
<evidence type="ECO:0000256" key="7">
    <source>
        <dbReference type="SAM" id="Phobius"/>
    </source>
</evidence>
<feature type="transmembrane region" description="Helical" evidence="7">
    <location>
        <begin position="211"/>
        <end position="233"/>
    </location>
</feature>
<evidence type="ECO:0000313" key="8">
    <source>
        <dbReference type="EMBL" id="SIQ42728.1"/>
    </source>
</evidence>
<feature type="transmembrane region" description="Helical" evidence="7">
    <location>
        <begin position="142"/>
        <end position="164"/>
    </location>
</feature>
<gene>
    <name evidence="8" type="ORF">SAMN05421828_104199</name>
</gene>
<proteinExistence type="inferred from homology"/>
<name>A0A8G2FDG8_ACIRU</name>
<sequence>MSLGRGAAHGAAWNLMTAVGERGLGFIVLAILIRHVTLRDVGVVAIASALSEIGRMVTTGGAGEQVIASPGDRSVEAGAFWAQMLLALAMSAALFAAAPLLAMAYDARPIAWVTRALSVNIVIGAFLIVPSARLAQRFGFRALSLMSLGATSLGGVVALALVFTGHGLPALIAQRIVGITFYAVAASITARWRPPAFPSWRVIGDAMRFNIPMMGAAFVDYIAATGYVVLIGIRMPVAAVGQFRIAQRLAEVLQELSIFPASKVFLPVFVAVRDEPERRFAVARSLMDVIAIFSLAAAAIAGAVAKPLVVLMFGPRWVEAAPVFAAMSLIVPAAAIYAFVNPMLTALRRPVLVSVFAGLNAVTIALAAWFAAPFGLITLAWTLALRGVVTALLLLPALSIGIGRSAWPLLRLFVAPFIALIAARVAAAAAVSAFAGGASLGAGVMVAQLAIGGLVAAAVFLGVLLILAPQRVIALARRLLAIFRRTVVVAEVAEAG</sequence>
<evidence type="ECO:0000256" key="2">
    <source>
        <dbReference type="ARBA" id="ARBA00007430"/>
    </source>
</evidence>
<keyword evidence="9" id="KW-1185">Reference proteome</keyword>
<dbReference type="RefSeq" id="WP_029310591.1">
    <property type="nucleotide sequence ID" value="NZ_FTNE01000004.1"/>
</dbReference>
<feature type="transmembrane region" description="Helical" evidence="7">
    <location>
        <begin position="317"/>
        <end position="339"/>
    </location>
</feature>
<dbReference type="OrthoDB" id="9770347at2"/>
<feature type="transmembrane region" description="Helical" evidence="7">
    <location>
        <begin position="446"/>
        <end position="468"/>
    </location>
</feature>
<accession>A0A8G2FDG8</accession>
<evidence type="ECO:0000256" key="5">
    <source>
        <dbReference type="ARBA" id="ARBA00022989"/>
    </source>
</evidence>
<evidence type="ECO:0000256" key="3">
    <source>
        <dbReference type="ARBA" id="ARBA00022475"/>
    </source>
</evidence>
<feature type="transmembrane region" description="Helical" evidence="7">
    <location>
        <begin position="12"/>
        <end position="33"/>
    </location>
</feature>
<evidence type="ECO:0000313" key="9">
    <source>
        <dbReference type="Proteomes" id="UP000186308"/>
    </source>
</evidence>
<comment type="subcellular location">
    <subcellularLocation>
        <location evidence="1">Cell membrane</location>
        <topology evidence="1">Multi-pass membrane protein</topology>
    </subcellularLocation>
</comment>
<evidence type="ECO:0000256" key="1">
    <source>
        <dbReference type="ARBA" id="ARBA00004651"/>
    </source>
</evidence>
<feature type="transmembrane region" description="Helical" evidence="7">
    <location>
        <begin position="351"/>
        <end position="372"/>
    </location>
</feature>
<comment type="caution">
    <text evidence="8">The sequence shown here is derived from an EMBL/GenBank/DDBJ whole genome shotgun (WGS) entry which is preliminary data.</text>
</comment>
<dbReference type="PANTHER" id="PTHR30250:SF10">
    <property type="entry name" value="LIPOPOLYSACCHARIDE BIOSYNTHESIS PROTEIN WZXC"/>
    <property type="match status" value="1"/>
</dbReference>
<dbReference type="GO" id="GO:0005886">
    <property type="term" value="C:plasma membrane"/>
    <property type="evidence" value="ECO:0007669"/>
    <property type="project" value="UniProtKB-SubCell"/>
</dbReference>
<protein>
    <submittedName>
        <fullName evidence="8">Membrane protein involved in the export of O-antigen and teichoic acid</fullName>
    </submittedName>
</protein>
<dbReference type="EMBL" id="FTNE01000004">
    <property type="protein sequence ID" value="SIQ42728.1"/>
    <property type="molecule type" value="Genomic_DNA"/>
</dbReference>
<dbReference type="Pfam" id="PF13440">
    <property type="entry name" value="Polysacc_synt_3"/>
    <property type="match status" value="1"/>
</dbReference>
<keyword evidence="6 7" id="KW-0472">Membrane</keyword>
<evidence type="ECO:0000256" key="4">
    <source>
        <dbReference type="ARBA" id="ARBA00022692"/>
    </source>
</evidence>
<feature type="transmembrane region" description="Helical" evidence="7">
    <location>
        <begin position="110"/>
        <end position="130"/>
    </location>
</feature>
<keyword evidence="3" id="KW-1003">Cell membrane</keyword>
<comment type="similarity">
    <text evidence="2">Belongs to the polysaccharide synthase family.</text>
</comment>